<dbReference type="EMBL" id="CAXDID020000254">
    <property type="protein sequence ID" value="CAL6065184.1"/>
    <property type="molecule type" value="Genomic_DNA"/>
</dbReference>
<dbReference type="PROSITE" id="PS50280">
    <property type="entry name" value="SET"/>
    <property type="match status" value="1"/>
</dbReference>
<name>A0AA86TZW9_9EUKA</name>
<evidence type="ECO:0000313" key="7">
    <source>
        <dbReference type="Proteomes" id="UP001642409"/>
    </source>
</evidence>
<keyword evidence="3" id="KW-0949">S-adenosyl-L-methionine</keyword>
<evidence type="ECO:0000256" key="2">
    <source>
        <dbReference type="ARBA" id="ARBA00022679"/>
    </source>
</evidence>
<evidence type="ECO:0000256" key="1">
    <source>
        <dbReference type="ARBA" id="ARBA00022603"/>
    </source>
</evidence>
<keyword evidence="2" id="KW-0808">Transferase</keyword>
<evidence type="ECO:0000256" key="3">
    <source>
        <dbReference type="ARBA" id="ARBA00022691"/>
    </source>
</evidence>
<dbReference type="EMBL" id="CATOUU010000636">
    <property type="protein sequence ID" value="CAI9936400.1"/>
    <property type="molecule type" value="Genomic_DNA"/>
</dbReference>
<organism evidence="5">
    <name type="scientific">Hexamita inflata</name>
    <dbReference type="NCBI Taxonomy" id="28002"/>
    <lineage>
        <taxon>Eukaryota</taxon>
        <taxon>Metamonada</taxon>
        <taxon>Diplomonadida</taxon>
        <taxon>Hexamitidae</taxon>
        <taxon>Hexamitinae</taxon>
        <taxon>Hexamita</taxon>
    </lineage>
</organism>
<evidence type="ECO:0000259" key="4">
    <source>
        <dbReference type="PROSITE" id="PS50280"/>
    </source>
</evidence>
<reference evidence="6 7" key="2">
    <citation type="submission" date="2024-07" db="EMBL/GenBank/DDBJ databases">
        <authorList>
            <person name="Akdeniz Z."/>
        </authorList>
    </citation>
    <scope>NUCLEOTIDE SEQUENCE [LARGE SCALE GENOMIC DNA]</scope>
</reference>
<dbReference type="GO" id="GO:0045814">
    <property type="term" value="P:negative regulation of gene expression, epigenetic"/>
    <property type="evidence" value="ECO:0007669"/>
    <property type="project" value="TreeGrafter"/>
</dbReference>
<dbReference type="InterPro" id="IPR001214">
    <property type="entry name" value="SET_dom"/>
</dbReference>
<keyword evidence="1" id="KW-0489">Methyltransferase</keyword>
<dbReference type="Gene3D" id="2.170.270.10">
    <property type="entry name" value="SET domain"/>
    <property type="match status" value="1"/>
</dbReference>
<dbReference type="PANTHER" id="PTHR46402">
    <property type="entry name" value="SET AND MYND DOMAIN-CONTAINING PROTEIN 5"/>
    <property type="match status" value="1"/>
</dbReference>
<dbReference type="Gene3D" id="1.10.220.160">
    <property type="match status" value="1"/>
</dbReference>
<feature type="domain" description="SET" evidence="4">
    <location>
        <begin position="15"/>
        <end position="291"/>
    </location>
</feature>
<gene>
    <name evidence="5" type="ORF">HINF_LOCUS24045</name>
    <name evidence="6" type="ORF">HINF_LOCUS51718</name>
</gene>
<dbReference type="Gene3D" id="6.10.140.2220">
    <property type="match status" value="1"/>
</dbReference>
<dbReference type="GO" id="GO:0042799">
    <property type="term" value="F:histone H4K20 methyltransferase activity"/>
    <property type="evidence" value="ECO:0007669"/>
    <property type="project" value="TreeGrafter"/>
</dbReference>
<dbReference type="Proteomes" id="UP001642409">
    <property type="component" value="Unassembled WGS sequence"/>
</dbReference>
<evidence type="ECO:0000313" key="6">
    <source>
        <dbReference type="EMBL" id="CAL6065184.1"/>
    </source>
</evidence>
<protein>
    <submittedName>
        <fullName evidence="5">SET domain-containing protein</fullName>
    </submittedName>
    <submittedName>
        <fullName evidence="6">SET_domain-containing protein</fullName>
    </submittedName>
</protein>
<reference evidence="5" key="1">
    <citation type="submission" date="2023-06" db="EMBL/GenBank/DDBJ databases">
        <authorList>
            <person name="Kurt Z."/>
        </authorList>
    </citation>
    <scope>NUCLEOTIDE SEQUENCE</scope>
</reference>
<proteinExistence type="predicted"/>
<dbReference type="PANTHER" id="PTHR46402:SF2">
    <property type="entry name" value="HISTONE-LYSINE N-TRIMETHYLTRANSFERASE SMYD5"/>
    <property type="match status" value="1"/>
</dbReference>
<dbReference type="GO" id="GO:0032259">
    <property type="term" value="P:methylation"/>
    <property type="evidence" value="ECO:0007669"/>
    <property type="project" value="UniProtKB-KW"/>
</dbReference>
<evidence type="ECO:0000313" key="5">
    <source>
        <dbReference type="EMBL" id="CAI9936400.1"/>
    </source>
</evidence>
<keyword evidence="7" id="KW-1185">Reference proteome</keyword>
<comment type="caution">
    <text evidence="5">The sequence shown here is derived from an EMBL/GenBank/DDBJ whole genome shotgun (WGS) entry which is preliminary data.</text>
</comment>
<dbReference type="CDD" id="cd20071">
    <property type="entry name" value="SET_SMYD"/>
    <property type="match status" value="1"/>
</dbReference>
<sequence length="321" mass="37084">MDESAAYYEHYLSTTQLAVVKTHFGDGLFTKCDANVGEQVIEDAPLIAYPLPARHYAHYATKGKTNGFCFTCLRMFQEGEIPVLCSHHSQQCLHTYCSEQCRDRSWLNGHWLLCLDWNRPAYAYIQALYSEETYSDYVVAEIIAGLISKTMIMVINGRTYEDAIEHVFKPYKMLFGFTNPVIYKVNLPQKYKKIRSLFQMSTRKLNFIQDEIPIEILDLFVCPEIHSYVMSLIAFNAVAIQDKGIGIYSTLSKLNHSCEPNCNVKFDERCDAILEIEKPVQAGQELYISYIDDKMDRNQRRKELQEGWGFVCQCTKCQRGE</sequence>
<accession>A0AA86TZW9</accession>
<dbReference type="InterPro" id="IPR046341">
    <property type="entry name" value="SET_dom_sf"/>
</dbReference>
<dbReference type="AlphaFoldDB" id="A0AA86TZW9"/>
<dbReference type="Pfam" id="PF00856">
    <property type="entry name" value="SET"/>
    <property type="match status" value="1"/>
</dbReference>
<dbReference type="SUPFAM" id="SSF82199">
    <property type="entry name" value="SET domain"/>
    <property type="match status" value="2"/>
</dbReference>